<feature type="compositionally biased region" description="Polar residues" evidence="1">
    <location>
        <begin position="3492"/>
        <end position="3502"/>
    </location>
</feature>
<feature type="compositionally biased region" description="Basic and acidic residues" evidence="1">
    <location>
        <begin position="1005"/>
        <end position="1021"/>
    </location>
</feature>
<feature type="region of interest" description="Disordered" evidence="1">
    <location>
        <begin position="798"/>
        <end position="829"/>
    </location>
</feature>
<feature type="compositionally biased region" description="Basic and acidic residues" evidence="1">
    <location>
        <begin position="3127"/>
        <end position="3146"/>
    </location>
</feature>
<proteinExistence type="predicted"/>
<feature type="region of interest" description="Disordered" evidence="1">
    <location>
        <begin position="3056"/>
        <end position="3105"/>
    </location>
</feature>
<accession>A0AAV4AGN4</accession>
<feature type="region of interest" description="Disordered" evidence="1">
    <location>
        <begin position="970"/>
        <end position="1035"/>
    </location>
</feature>
<feature type="compositionally biased region" description="Basic and acidic residues" evidence="1">
    <location>
        <begin position="2750"/>
        <end position="2765"/>
    </location>
</feature>
<feature type="compositionally biased region" description="Basic and acidic residues" evidence="1">
    <location>
        <begin position="3503"/>
        <end position="3517"/>
    </location>
</feature>
<feature type="region of interest" description="Disordered" evidence="1">
    <location>
        <begin position="450"/>
        <end position="470"/>
    </location>
</feature>
<feature type="region of interest" description="Disordered" evidence="1">
    <location>
        <begin position="868"/>
        <end position="888"/>
    </location>
</feature>
<feature type="region of interest" description="Disordered" evidence="1">
    <location>
        <begin position="1280"/>
        <end position="1313"/>
    </location>
</feature>
<evidence type="ECO:0000313" key="2">
    <source>
        <dbReference type="EMBL" id="GFO05925.1"/>
    </source>
</evidence>
<feature type="compositionally biased region" description="Basic and acidic residues" evidence="1">
    <location>
        <begin position="798"/>
        <end position="808"/>
    </location>
</feature>
<name>A0AAV4AGN4_9GAST</name>
<dbReference type="Proteomes" id="UP000735302">
    <property type="component" value="Unassembled WGS sequence"/>
</dbReference>
<sequence length="3762" mass="421365">MSRSRNMGEVDKRENATAVYNPYFDKNFQKKYRRLKNACFNLQKNGRKPALKNGFRGRNTLSPPQDSYLTKNVWKEMETAIKKEQTIISQSLPEAVKRVAENNTRPQHQSQTVKFPDLFAKCNTNQNDYTRKQIMTDGKVDGRLPICTATAYGRAHVTSKEAPESDSCRIPFPSVFKLATQGRPLYDMQASLNSMRNHFYSSCYRSSIKRDGNGNNKTQISIQPDKSKRCQFGSNGKYEADNRISDDQSHDNLLNSKLKQYRFPFADTFTNEAADADDYDDEFGDFCSDGELNINKTIHTGSRDSRVLIEIGKESCTPPGKREMKRRGQRNSLPPSLQGAKSVLRCSSRASTKKKPWRCSVLKTFQRHRPSFITSSTDDAADADNDYDDEADAEYCDNVNKDSGQHANIKRSAKSIFVGTKGVDSTVEAETQEGSCTRLRKKQVKRIGHRNSLQSSLQRMESNRASDERKPWWDSASLTISPTASVGQSNEDAKNIHVRNCCRGLLSKMISSGIIIDDLGCMPFVDKEGFAIQNKSNSASMTPESSGSYHGDQSSQSDALEESPSSKPPPFIKCMLSPPQPDCSNEVKVSDTHDRGKQSNELKKDTTQNLKVNEHFLNSRQDCSELKKYWQRYNPYLDGIGEVYLSKLDKTSRKDHLENGGLTKWNKSDVSDDNSDRVQIFVNKHNEESKTANNDNKSYKIISAKDVLKNRPFVQYTSQDFQQRSGLSHAHFKSTLENFCTKVEGKEKRPKSIDVYNHFSSDLNEGRENFLNSGTLLVDQSLRETLRLAVDFETSNDTKKFKDDKDSMQNKANPNLGGATAESDHPGNIFSGNTSNHICQNFMDLSSYASSKEKNSVSIQNIAITRGDKNNHAFGNKSSADKTQNGKTLETDEKTNACLSKHVQTLHNSHFADQQTRVHFEETEEKKRLFLNQRKVENNAYEDGLNGLTVCKTDYSDSVADTSSVTLSCCGGTETEETGETTHSAATSDLSSESESDLSSTYDDISTRDMSSLDRDDHPSERSTAPSKSSHIDFPARTITSALTGNCSKFTRNAETLRKEYECLKSGHRSEGTTRKLNDCNSSNTSFVMDRGVNEKNITTYEIATSAGSLPKHNSSSEILEESAKLKSTKEIICPSPCVGVHVKEENRKGKMAVDEQKKTPLEEYQNVRKSLETATHNKTKIPPKCKDAKHLHTTGDELQARYSPAFSRNGLKQTDTVVGGNTECQNPKLCEVSCLPDSCGIYIEAQKKSSPSNIKGEAVHTLKDEKCDNDLSDCFKRKCTDPETSKSRREEDTSDIHSESNRKTGSESSVDGNKGVQQLIMSSSQISAGNGQTSLVVPCNTPCEVSATTSHLSCSFIKMRDHTGMTDPFEVRKYETVENQNVVHSGTCFKADATSFSRMNYLNVDEILTKPPYSKAPKTNESSFNPNYYRSGPLIVPYFIAAAAPKKSPYTMQTKNAKKNDRPVQESAYELGVHVSGSKIKFMPKPKAFFRTVSIPHKTQKRVSTIQPQKESKDIRTNTFQTNMIKNASGKNDSDVKNRATVKDNNLEHDVYREKSVAWNVKSPYLKKTINYLPRTSTLNSKTVPDSALKNMKQSNSMQICKRGNESNDLDSKNVLTRGIPANNTKQTLSPFHLKPRINNAPPQAIKPVKAACKNIKKCPHAIENNERGLETNTEKVSSTVLTLKDKCTFYPICKSTPNILKSNNVASYRHRLPNHTLSQTCGIEKQISHGLPNINKNNCNKTRECHSLRAVSRQQLNTNEKAMKLYHDDGIDINLLSKNKVLLLLGEKLEKIEKIPNKPTGEHAQRRVKMCHFHSVKGVSFQIPLTSAKEGNGNYIVRALDIDKYNSGSLKNRRNQYEPHKSFGTERGSSEQNYDKFAPIQSIDKFTHILYPEKIVNEKGSKSLFQSQYGENCKDLSVNGDKGGRPDAISLDFKSTGNNTELIERSYDAFSETGRNYKDLSYRQNFKDECAFNSSNNALVDDKSDTFTPEFSFSNIEEGNIQDMTSIQERTLGKEKFEEDLNSCTAHADSAPHTPSSQLFTADCESKNSDTGTSNIVGVGICDTLCPPPRVNLSSPQVVDVLDSTCYHSDYDESKNERRHVESCTETDCQRLNDAHTTASISGDSAEHHVVPVYIDTLKEDEQQSLQKEQHKEQDVSNFSVLKKAVGDSSDFENEINEYNSEPNKSENSVNADEIKCEKVLDEFTKDTLKRQNIKSDPFKWSHSVIPIQQNSDAVSNTGSQLALSYAFLKAKALQKIQPIKAKMEVYTQPSVLESKKLITSVVEKAKDDLSRYMDHFLCGQYPDFSVLERETAQIRESENMKNVQESEQNDPIVVKTERNDGEQVNASEKHSSDNVSSKQNRFMEKDMNNSMKKNFGEINDSDSFLTSIQNCVGDSSKSDFLATKDDKNNFFDTAMPITSFEDRNTMPARSARRRRHRNSRIPVRIFHTRHSGTAEVASKRSENGSEIRNNFPAKFNVIMKGKMYLDVPERKIEYQRQMEVLPPFTKKAQDDQDPTATKLVSSAAVNNTMTKKVCSENPANLIASPDNIVDGSNEEVTKENDKNPSQMEMQLSQQASTFPARNRIIQAKSRLQKKPSSKSEQTTLSNTNILKSMDQEMKSPTNRQQKCQNMAKNRNDPRSPNKSINAKSIRIKSSCTYNELSANRHEGNTNVALNNLGCEGQANQNSECLPRKNQNLDTREERKHLQNQRPGQKRLATMARNIKDAATKSKKNPVGQKKNLGKQNLRKCTESKKIRASTESKYRRLSRPSQPPSPATLEQSGFLARCELISSDSSRSNISGNVKRTQEIPCSKEDPGQPRFSAPETPILCNRICNRIETAESELASLMHSEKIKTENYCTQSQTHLSDPARTNFFKQAIETYLYGAPLQKINGDIHNHREREFGRESHNSIDEYESKYCHKIKSHSLSLGPNPSLAKPSTQSVQTSTLVSEQSKIKEERLPKTDQKFCSNKDAKEAKLSCCRNASLDPLRQNSPRGFASASPPDPFKKCKSTGSIRRSTKQPDIPRLTSSPLKCLRERTVRPKGVPFDRFALTSGESADASQQRYSECISPDQVSHREDGDVVSKSRSFEKTPGERHTSNGKCCDANERTYVFPKANMSNPAENQSEHDNKKVRLRDLSRKRMVNESSIKSEASEPPIHDSSDKTYTINSVIDITTSTSPELNQNGDVSFSIHNPSAEPKAMPSLHSSTLHQLCQQRLAGQDCSYTTLQQPTRTSADATMKNIPVLINEMASDYLIPNVSSSLRTQCDMSFRDSTYVNSGVNISQNKPFKKLGNEPINDESSRNEYRTLTVPREATRKNLEQRKRLQRVTTEMSRTPRKGSITLIGLNSSASDAVGSSGFDHHAQDPSILLSSEDWHCNNDFQVNSNPCVGVNVAKGAPLPRTISKCTASYSSICSTDDEAAPKYSHKVFFSAYKDDGSKIVQVREEGGKVKKNKADEEEQEGKEVNEIGSCLSKQQKVVIGKEKEHNNKSLVHNDTFQNPKDDTDVCRNMKGSENKSQQQSLTTSDFARASKTYHFEPDKSGRARETMTKTPPSTRKRFCMSGPERSYHTAFEPNKNGKTKTNINGDMSSRGASKSSAKASNLTDFEPKNADRAEANKSPISPTPDRSRRKSSIQNPCERGEKCISQRNIHAQSMSRSRSVASPGYNRNRGEPIKKGSARKSINGNISPRATSQSSPRSNPLDRKSCERKRNSETSVSRNTPARDMPGSRSLSTCAHILPPLSTRQAGLPHRQKVRRHY</sequence>
<gene>
    <name evidence="2" type="ORF">PoB_003243000</name>
</gene>
<feature type="region of interest" description="Disordered" evidence="1">
    <location>
        <begin position="2993"/>
        <end position="3033"/>
    </location>
</feature>
<feature type="compositionally biased region" description="Basic and acidic residues" evidence="1">
    <location>
        <begin position="1280"/>
        <end position="1306"/>
    </location>
</feature>
<organism evidence="2 3">
    <name type="scientific">Plakobranchus ocellatus</name>
    <dbReference type="NCBI Taxonomy" id="259542"/>
    <lineage>
        <taxon>Eukaryota</taxon>
        <taxon>Metazoa</taxon>
        <taxon>Spiralia</taxon>
        <taxon>Lophotrochozoa</taxon>
        <taxon>Mollusca</taxon>
        <taxon>Gastropoda</taxon>
        <taxon>Heterobranchia</taxon>
        <taxon>Euthyneura</taxon>
        <taxon>Panpulmonata</taxon>
        <taxon>Sacoglossa</taxon>
        <taxon>Placobranchoidea</taxon>
        <taxon>Plakobranchidae</taxon>
        <taxon>Plakobranchus</taxon>
    </lineage>
</organism>
<reference evidence="2 3" key="1">
    <citation type="journal article" date="2021" name="Elife">
        <title>Chloroplast acquisition without the gene transfer in kleptoplastic sea slugs, Plakobranchus ocellatus.</title>
        <authorList>
            <person name="Maeda T."/>
            <person name="Takahashi S."/>
            <person name="Yoshida T."/>
            <person name="Shimamura S."/>
            <person name="Takaki Y."/>
            <person name="Nagai Y."/>
            <person name="Toyoda A."/>
            <person name="Suzuki Y."/>
            <person name="Arimoto A."/>
            <person name="Ishii H."/>
            <person name="Satoh N."/>
            <person name="Nishiyama T."/>
            <person name="Hasebe M."/>
            <person name="Maruyama T."/>
            <person name="Minagawa J."/>
            <person name="Obokata J."/>
            <person name="Shigenobu S."/>
        </authorList>
    </citation>
    <scope>NUCLEOTIDE SEQUENCE [LARGE SCALE GENOMIC DNA]</scope>
</reference>
<feature type="compositionally biased region" description="Polar residues" evidence="1">
    <location>
        <begin position="3649"/>
        <end position="3664"/>
    </location>
</feature>
<dbReference type="EMBL" id="BLXT01003755">
    <property type="protein sequence ID" value="GFO05925.1"/>
    <property type="molecule type" value="Genomic_DNA"/>
</dbReference>
<feature type="compositionally biased region" description="Basic and acidic residues" evidence="1">
    <location>
        <begin position="461"/>
        <end position="470"/>
    </location>
</feature>
<feature type="compositionally biased region" description="Polar residues" evidence="1">
    <location>
        <begin position="2621"/>
        <end position="2635"/>
    </location>
</feature>
<feature type="compositionally biased region" description="Polar residues" evidence="1">
    <location>
        <begin position="451"/>
        <end position="460"/>
    </location>
</feature>
<feature type="region of interest" description="Disordered" evidence="1">
    <location>
        <begin position="2591"/>
        <end position="2651"/>
    </location>
</feature>
<feature type="compositionally biased region" description="Basic and acidic residues" evidence="1">
    <location>
        <begin position="588"/>
        <end position="606"/>
    </location>
</feature>
<feature type="region of interest" description="Disordered" evidence="1">
    <location>
        <begin position="3490"/>
        <end position="3737"/>
    </location>
</feature>
<feature type="compositionally biased region" description="Polar residues" evidence="1">
    <location>
        <begin position="2601"/>
        <end position="2613"/>
    </location>
</feature>
<feature type="compositionally biased region" description="Polar residues" evidence="1">
    <location>
        <begin position="3056"/>
        <end position="3067"/>
    </location>
</feature>
<feature type="region of interest" description="Disordered" evidence="1">
    <location>
        <begin position="2727"/>
        <end position="2782"/>
    </location>
</feature>
<feature type="compositionally biased region" description="Basic and acidic residues" evidence="1">
    <location>
        <begin position="3537"/>
        <end position="3551"/>
    </location>
</feature>
<feature type="region of interest" description="Disordered" evidence="1">
    <location>
        <begin position="2800"/>
        <end position="2824"/>
    </location>
</feature>
<feature type="compositionally biased region" description="Low complexity" evidence="1">
    <location>
        <begin position="3578"/>
        <end position="3604"/>
    </location>
</feature>
<evidence type="ECO:0000256" key="1">
    <source>
        <dbReference type="SAM" id="MobiDB-lite"/>
    </source>
</evidence>
<feature type="compositionally biased region" description="Basic and acidic residues" evidence="1">
    <location>
        <begin position="1857"/>
        <end position="1866"/>
    </location>
</feature>
<feature type="compositionally biased region" description="Basic and acidic residues" evidence="1">
    <location>
        <begin position="3076"/>
        <end position="3100"/>
    </location>
</feature>
<feature type="region of interest" description="Disordered" evidence="1">
    <location>
        <begin position="3119"/>
        <end position="3166"/>
    </location>
</feature>
<comment type="caution">
    <text evidence="2">The sequence shown here is derived from an EMBL/GenBank/DDBJ whole genome shotgun (WGS) entry which is preliminary data.</text>
</comment>
<feature type="compositionally biased region" description="Polar residues" evidence="1">
    <location>
        <begin position="3684"/>
        <end position="3702"/>
    </location>
</feature>
<feature type="compositionally biased region" description="Basic and acidic residues" evidence="1">
    <location>
        <begin position="3704"/>
        <end position="3716"/>
    </location>
</feature>
<feature type="compositionally biased region" description="Basic and acidic residues" evidence="1">
    <location>
        <begin position="3609"/>
        <end position="3619"/>
    </location>
</feature>
<feature type="region of interest" description="Disordered" evidence="1">
    <location>
        <begin position="315"/>
        <end position="345"/>
    </location>
</feature>
<feature type="region of interest" description="Disordered" evidence="1">
    <location>
        <begin position="2343"/>
        <end position="2362"/>
    </location>
</feature>
<feature type="compositionally biased region" description="Basic and acidic residues" evidence="1">
    <location>
        <begin position="2343"/>
        <end position="2355"/>
    </location>
</feature>
<feature type="compositionally biased region" description="Basic and acidic residues" evidence="1">
    <location>
        <begin position="2807"/>
        <end position="2819"/>
    </location>
</feature>
<feature type="region of interest" description="Disordered" evidence="1">
    <location>
        <begin position="536"/>
        <end position="607"/>
    </location>
</feature>
<keyword evidence="3" id="KW-1185">Reference proteome</keyword>
<protein>
    <submittedName>
        <fullName evidence="2">Uncharacterized protein</fullName>
    </submittedName>
</protein>
<feature type="compositionally biased region" description="Polar residues" evidence="1">
    <location>
        <begin position="876"/>
        <end position="888"/>
    </location>
</feature>
<feature type="compositionally biased region" description="Low complexity" evidence="1">
    <location>
        <begin position="981"/>
        <end position="1001"/>
    </location>
</feature>
<feature type="region of interest" description="Disordered" evidence="1">
    <location>
        <begin position="1853"/>
        <end position="1873"/>
    </location>
</feature>
<feature type="compositionally biased region" description="Polar residues" evidence="1">
    <location>
        <begin position="3518"/>
        <end position="3529"/>
    </location>
</feature>
<feature type="compositionally biased region" description="Polar residues" evidence="1">
    <location>
        <begin position="536"/>
        <end position="558"/>
    </location>
</feature>
<evidence type="ECO:0000313" key="3">
    <source>
        <dbReference type="Proteomes" id="UP000735302"/>
    </source>
</evidence>
<feature type="region of interest" description="Disordered" evidence="1">
    <location>
        <begin position="2550"/>
        <end position="2569"/>
    </location>
</feature>